<dbReference type="Proteomes" id="UP001139485">
    <property type="component" value="Unassembled WGS sequence"/>
</dbReference>
<keyword evidence="1" id="KW-0812">Transmembrane</keyword>
<gene>
    <name evidence="2" type="ORF">M8330_00795</name>
</gene>
<dbReference type="EMBL" id="JAMOIL010000001">
    <property type="protein sequence ID" value="MCM0618827.1"/>
    <property type="molecule type" value="Genomic_DNA"/>
</dbReference>
<protein>
    <submittedName>
        <fullName evidence="2">Uncharacterized protein</fullName>
    </submittedName>
</protein>
<comment type="caution">
    <text evidence="2">The sequence shown here is derived from an EMBL/GenBank/DDBJ whole genome shotgun (WGS) entry which is preliminary data.</text>
</comment>
<keyword evidence="1" id="KW-0472">Membrane</keyword>
<dbReference type="InterPro" id="IPR011044">
    <property type="entry name" value="Quino_amine_DH_bsu"/>
</dbReference>
<dbReference type="AlphaFoldDB" id="A0A9X2D4T8"/>
<accession>A0A9X2D4T8</accession>
<feature type="transmembrane region" description="Helical" evidence="1">
    <location>
        <begin position="428"/>
        <end position="447"/>
    </location>
</feature>
<organism evidence="2 3">
    <name type="scientific">Nocardioides bruguierae</name>
    <dbReference type="NCBI Taxonomy" id="2945102"/>
    <lineage>
        <taxon>Bacteria</taxon>
        <taxon>Bacillati</taxon>
        <taxon>Actinomycetota</taxon>
        <taxon>Actinomycetes</taxon>
        <taxon>Propionibacteriales</taxon>
        <taxon>Nocardioidaceae</taxon>
        <taxon>Nocardioides</taxon>
    </lineage>
</organism>
<proteinExistence type="predicted"/>
<name>A0A9X2D4T8_9ACTN</name>
<evidence type="ECO:0000256" key="1">
    <source>
        <dbReference type="SAM" id="Phobius"/>
    </source>
</evidence>
<keyword evidence="1" id="KW-1133">Transmembrane helix</keyword>
<sequence length="463" mass="47955">MTTPTEHSAQHTLPGLDRALDDLAHKAPVGAHDPTLFSRSMRAHRTRRAWTSAALAVLVIGLASVTGLAALTRAPSSIQPAGSSTPAGLPSVVQRVSPYLAGTNGEPWEAAAVLVEAPRATGAGALIGRTGTGILAVSTAGEYRFLDLPDDWTGADSGGLLDLSPDGRRVALWVTGETSGAPYDADQSTVGVAVLDLTTGAVTRQAVDTEHGLDPGEVRWADDDRVVWSYTQIAGGPEIADDLVQVSGDSSGTLVWDVDAGTVDRISDQVPVAVGTERVVVQGRGRWGTCIDLTSGSQQRVRTADGGFWLGNSEAVVLGEDCAQGWNYTSMLPGRFQVTRADGSVTTHPGAPRLVWPLTLTASTATWWGPRRGDQAATIGRLWSVDLATDEATEILRVPGGRGLVGVATDLVDLPTIEAQDPGSPVPLPWFTAAGAGVLLLGLGLLLRGRARARAAAAGGTGA</sequence>
<feature type="transmembrane region" description="Helical" evidence="1">
    <location>
        <begin position="49"/>
        <end position="71"/>
    </location>
</feature>
<dbReference type="RefSeq" id="WP_250825786.1">
    <property type="nucleotide sequence ID" value="NZ_JAMOIL010000001.1"/>
</dbReference>
<dbReference type="SUPFAM" id="SSF50969">
    <property type="entry name" value="YVTN repeat-like/Quinoprotein amine dehydrogenase"/>
    <property type="match status" value="1"/>
</dbReference>
<reference evidence="2" key="1">
    <citation type="submission" date="2022-05" db="EMBL/GenBank/DDBJ databases">
        <authorList>
            <person name="Tuo L."/>
        </authorList>
    </citation>
    <scope>NUCLEOTIDE SEQUENCE</scope>
    <source>
        <strain evidence="2">BSK12Z-4</strain>
    </source>
</reference>
<evidence type="ECO:0000313" key="3">
    <source>
        <dbReference type="Proteomes" id="UP001139485"/>
    </source>
</evidence>
<evidence type="ECO:0000313" key="2">
    <source>
        <dbReference type="EMBL" id="MCM0618827.1"/>
    </source>
</evidence>
<keyword evidence="3" id="KW-1185">Reference proteome</keyword>